<keyword evidence="2" id="KW-1185">Reference proteome</keyword>
<sequence>MLKYSDVTTYHDLDVIIIATGYDGVISSLLDINIYGKNSRSGISTYLGMMVPNMPNAFTNAPPFIELQRIPEEPARTSLTRESSHWFILVGFRRRDNHATVLYMTGGTSLFLKIEDGSFYTSYAMSCNGFMDTALFPYMLSTSCSSAYVFGNKGHWTPTAKSAKISHHAECLVLSLVSSSSRVLNKIAVHRGDDVDAPLSYGKSLLINLGEVRPDQVRQARLANISILLGKLEYSLDDGLDSVSQGRSIRVFLAETRHRVGNFRRQLKDIKVQKSGRRLSFYAVQLNQVRTHVTWRKDAPSYALDNAYWMNQPTVAHDNYAWTNKITTEYQIRSHGPTETSGQRVRNWGP</sequence>
<reference evidence="1" key="1">
    <citation type="submission" date="2016-11" db="EMBL/GenBank/DDBJ databases">
        <title>The genome sequence of Colletotrichum cuscutae.</title>
        <authorList>
            <person name="Baroncelli R."/>
        </authorList>
    </citation>
    <scope>NUCLEOTIDE SEQUENCE</scope>
    <source>
        <strain evidence="1">IMI 304802</strain>
    </source>
</reference>
<dbReference type="Gene3D" id="3.50.50.60">
    <property type="entry name" value="FAD/NAD(P)-binding domain"/>
    <property type="match status" value="1"/>
</dbReference>
<dbReference type="Proteomes" id="UP001239213">
    <property type="component" value="Unassembled WGS sequence"/>
</dbReference>
<dbReference type="EMBL" id="MPDP01000030">
    <property type="protein sequence ID" value="KAK1492261.1"/>
    <property type="molecule type" value="Genomic_DNA"/>
</dbReference>
<comment type="caution">
    <text evidence="1">The sequence shown here is derived from an EMBL/GenBank/DDBJ whole genome shotgun (WGS) entry which is preliminary data.</text>
</comment>
<organism evidence="1 2">
    <name type="scientific">Colletotrichum cuscutae</name>
    <dbReference type="NCBI Taxonomy" id="1209917"/>
    <lineage>
        <taxon>Eukaryota</taxon>
        <taxon>Fungi</taxon>
        <taxon>Dikarya</taxon>
        <taxon>Ascomycota</taxon>
        <taxon>Pezizomycotina</taxon>
        <taxon>Sordariomycetes</taxon>
        <taxon>Hypocreomycetidae</taxon>
        <taxon>Glomerellales</taxon>
        <taxon>Glomerellaceae</taxon>
        <taxon>Colletotrichum</taxon>
        <taxon>Colletotrichum acutatum species complex</taxon>
    </lineage>
</organism>
<proteinExistence type="predicted"/>
<gene>
    <name evidence="1" type="ORF">CCUS01_14043</name>
</gene>
<dbReference type="AlphaFoldDB" id="A0AAI9YA24"/>
<accession>A0AAI9YA24</accession>
<dbReference type="InterPro" id="IPR036188">
    <property type="entry name" value="FAD/NAD-bd_sf"/>
</dbReference>
<evidence type="ECO:0000313" key="2">
    <source>
        <dbReference type="Proteomes" id="UP001239213"/>
    </source>
</evidence>
<evidence type="ECO:0000313" key="1">
    <source>
        <dbReference type="EMBL" id="KAK1492261.1"/>
    </source>
</evidence>
<name>A0AAI9YA24_9PEZI</name>
<protein>
    <submittedName>
        <fullName evidence="1">Cyclopentanone 1,2-monooxygenase</fullName>
    </submittedName>
</protein>